<protein>
    <submittedName>
        <fullName evidence="6">Uncharacterized protein</fullName>
    </submittedName>
</protein>
<keyword evidence="5" id="KW-0472">Membrane</keyword>
<comment type="subcellular location">
    <subcellularLocation>
        <location evidence="1">Membrane</location>
        <topology evidence="1">Multi-pass membrane protein</topology>
    </subcellularLocation>
</comment>
<evidence type="ECO:0000256" key="5">
    <source>
        <dbReference type="ARBA" id="ARBA00023136"/>
    </source>
</evidence>
<name>A0A1X7E3W0_9BACI</name>
<keyword evidence="7" id="KW-1185">Reference proteome</keyword>
<dbReference type="EMBL" id="CP011974">
    <property type="protein sequence ID" value="AKO92359.1"/>
    <property type="molecule type" value="Genomic_DNA"/>
</dbReference>
<dbReference type="PANTHER" id="PTHR38459:SF1">
    <property type="entry name" value="PROPHAGE BACTOPRENOL-LINKED GLUCOSE TRANSLOCASE HOMOLOG"/>
    <property type="match status" value="1"/>
</dbReference>
<evidence type="ECO:0000313" key="6">
    <source>
        <dbReference type="EMBL" id="AKO92359.1"/>
    </source>
</evidence>
<dbReference type="GeneID" id="93701098"/>
<reference evidence="7" key="2">
    <citation type="submission" date="2015-06" db="EMBL/GenBank/DDBJ databases">
        <title>Genome Sequence of Bacillus endophyticus and Analysis of its Companion Mechanism in the Ketogulonigenium vulgare-Bacillus strain Consortium.</title>
        <authorList>
            <person name="Jia N."/>
            <person name="Du J."/>
            <person name="Ding M.-Z."/>
            <person name="Gao F."/>
            <person name="Yuan Y.-J."/>
        </authorList>
    </citation>
    <scope>NUCLEOTIDE SEQUENCE [LARGE SCALE GENOMIC DNA]</scope>
    <source>
        <strain evidence="7">Hbe603</strain>
    </source>
</reference>
<dbReference type="RefSeq" id="WP_046217108.1">
    <property type="nucleotide sequence ID" value="NZ_CP011974.1"/>
</dbReference>
<sequence length="128" mass="14299">MNKGRTFLKFCIVGASNTIIDFLVFTLLIFGGMPAVLSQVISYSCGLFNSYILNRKWTFKQSSKAQRSELFRFALINMLTLLITMKCLLLFSEQLGWSLLISKVGATIIGLGINFIGTKAWVFKAQNG</sequence>
<dbReference type="PANTHER" id="PTHR38459">
    <property type="entry name" value="PROPHAGE BACTOPRENOL-LINKED GLUCOSE TRANSLOCASE HOMOLOG"/>
    <property type="match status" value="1"/>
</dbReference>
<dbReference type="AlphaFoldDB" id="A0A1X7E3W0"/>
<evidence type="ECO:0000313" key="7">
    <source>
        <dbReference type="Proteomes" id="UP000036202"/>
    </source>
</evidence>
<keyword evidence="3" id="KW-0812">Transmembrane</keyword>
<comment type="similarity">
    <text evidence="2">Belongs to the GtrA family.</text>
</comment>
<dbReference type="OrthoDB" id="9812049at2"/>
<evidence type="ECO:0000256" key="1">
    <source>
        <dbReference type="ARBA" id="ARBA00004141"/>
    </source>
</evidence>
<evidence type="ECO:0000256" key="4">
    <source>
        <dbReference type="ARBA" id="ARBA00022989"/>
    </source>
</evidence>
<accession>A0A0H4KJ88</accession>
<accession>A0A1X7E3W0</accession>
<dbReference type="InterPro" id="IPR007267">
    <property type="entry name" value="GtrA_DPMS_TM"/>
</dbReference>
<reference evidence="6 7" key="1">
    <citation type="journal article" date="2015" name="PLoS ONE">
        <title>Genome Sequence of Bacillus endophyticus and Analysis of Its Companion Mechanism in the Ketogulonigenium vulgare-Bacillus Strain Consortium.</title>
        <authorList>
            <person name="Jia N."/>
            <person name="Du J."/>
            <person name="Ding M.Z."/>
            <person name="Gao F."/>
            <person name="Yuan Y.J."/>
        </authorList>
    </citation>
    <scope>NUCLEOTIDE SEQUENCE [LARGE SCALE GENOMIC DNA]</scope>
    <source>
        <strain evidence="6 7">Hbe603</strain>
    </source>
</reference>
<proteinExistence type="inferred from homology"/>
<dbReference type="Pfam" id="PF04138">
    <property type="entry name" value="GtrA_DPMS_TM"/>
    <property type="match status" value="1"/>
</dbReference>
<dbReference type="Proteomes" id="UP000036202">
    <property type="component" value="Chromosome"/>
</dbReference>
<evidence type="ECO:0000256" key="2">
    <source>
        <dbReference type="ARBA" id="ARBA00009399"/>
    </source>
</evidence>
<gene>
    <name evidence="6" type="ORF">BEH_09780</name>
</gene>
<dbReference type="KEGG" id="beo:BEH_09780"/>
<dbReference type="GO" id="GO:0005886">
    <property type="term" value="C:plasma membrane"/>
    <property type="evidence" value="ECO:0007669"/>
    <property type="project" value="TreeGrafter"/>
</dbReference>
<dbReference type="InterPro" id="IPR051401">
    <property type="entry name" value="GtrA_CellWall_Glycosyl"/>
</dbReference>
<evidence type="ECO:0000256" key="3">
    <source>
        <dbReference type="ARBA" id="ARBA00022692"/>
    </source>
</evidence>
<organism evidence="6 7">
    <name type="scientific">Priestia filamentosa</name>
    <dbReference type="NCBI Taxonomy" id="1402861"/>
    <lineage>
        <taxon>Bacteria</taxon>
        <taxon>Bacillati</taxon>
        <taxon>Bacillota</taxon>
        <taxon>Bacilli</taxon>
        <taxon>Bacillales</taxon>
        <taxon>Bacillaceae</taxon>
        <taxon>Priestia</taxon>
    </lineage>
</organism>
<dbReference type="GO" id="GO:0000271">
    <property type="term" value="P:polysaccharide biosynthetic process"/>
    <property type="evidence" value="ECO:0007669"/>
    <property type="project" value="InterPro"/>
</dbReference>
<keyword evidence="4" id="KW-1133">Transmembrane helix</keyword>
<dbReference type="PATRIC" id="fig|135735.6.peg.2031"/>